<evidence type="ECO:0000313" key="2">
    <source>
        <dbReference type="Proteomes" id="UP000501122"/>
    </source>
</evidence>
<dbReference type="InterPro" id="IPR031709">
    <property type="entry name" value="PutAbiC"/>
</dbReference>
<sequence length="381" mass="44799">MIIIILLLTIIFLYYIAFDKNTYGIKSFISLLIIMPLLILISCSIYLFYLLNNNIPVSILKDISAPLISIIGLIITSSIAYITIIFNKNKAEIDLVMSMIKFQNELIDEKTQESAENLLLRLHEELHDSNLMFIRILNQVKNLIKDMTTLEDLKDREIELQLLKLIENNKKDFKEKWKINYNNISDKYKNKLSGKSIVVREDFRILVENDIYKKFYSNHIAINEKNLKYDEVAPIINDAFELHYPELGHFFKHFHRIIRLLIQGHFKKNEKLRKEMTGILRAQFSEDFLLILYYNAVYTYRGYGLGNILQGLSFFGDTSDFTTNPQIDLQHISNKSLIFGTKDKNIMRLIFSERNIVPVNNKEKLSNFIIEVKKIFDNHDH</sequence>
<dbReference type="Proteomes" id="UP000501122">
    <property type="component" value="Chromosome"/>
</dbReference>
<accession>A0A6G7EVG5</accession>
<dbReference type="RefSeq" id="WP_164953091.1">
    <property type="nucleotide sequence ID" value="NZ_CP046363.1"/>
</dbReference>
<organism evidence="1 2">
    <name type="scientific">Macrococcoides canis</name>
    <dbReference type="NCBI Taxonomy" id="1855823"/>
    <lineage>
        <taxon>Bacteria</taxon>
        <taxon>Bacillati</taxon>
        <taxon>Bacillota</taxon>
        <taxon>Bacilli</taxon>
        <taxon>Bacillales</taxon>
        <taxon>Staphylococcaceae</taxon>
        <taxon>Macrococcoides</taxon>
    </lineage>
</organism>
<reference evidence="1" key="1">
    <citation type="journal article" date="2020" name="Antimicrob. Agents Chemother.">
        <title>The novel macrolide resistance genes mef(D), msr(F) and msr(H) are present on resistance islands in Macrococcus canis, Macrococcus caseolyticus and Staphylococcus aureus.</title>
        <authorList>
            <person name="Schwendener S."/>
            <person name="Dona V."/>
            <person name="Perreten V."/>
        </authorList>
    </citation>
    <scope>NUCLEOTIDE SEQUENCE</scope>
    <source>
        <strain evidence="1">Epi0076A</strain>
    </source>
</reference>
<name>A0A6G7EVG5_9STAP</name>
<dbReference type="Pfam" id="PF16872">
    <property type="entry name" value="putAbiC"/>
    <property type="match status" value="1"/>
</dbReference>
<proteinExistence type="predicted"/>
<dbReference type="EMBL" id="CP047363">
    <property type="protein sequence ID" value="QIH77611.1"/>
    <property type="molecule type" value="Genomic_DNA"/>
</dbReference>
<dbReference type="AlphaFoldDB" id="A0A6G7EVG5"/>
<gene>
    <name evidence="1" type="ORF">GTN30_02935</name>
</gene>
<protein>
    <submittedName>
        <fullName evidence="1">Uncharacterized protein</fullName>
    </submittedName>
</protein>
<evidence type="ECO:0000313" key="1">
    <source>
        <dbReference type="EMBL" id="QIH77611.1"/>
    </source>
</evidence>